<dbReference type="PIRSF" id="PIRSF005572">
    <property type="entry name" value="NifS"/>
    <property type="match status" value="1"/>
</dbReference>
<gene>
    <name evidence="9" type="ORF">SAMN05444972_101464</name>
</gene>
<dbReference type="InterPro" id="IPR015424">
    <property type="entry name" value="PyrdxlP-dep_Trfase"/>
</dbReference>
<dbReference type="OrthoDB" id="9804366at2"/>
<dbReference type="GO" id="GO:0031071">
    <property type="term" value="F:cysteine desulfurase activity"/>
    <property type="evidence" value="ECO:0007669"/>
    <property type="project" value="UniProtKB-EC"/>
</dbReference>
<evidence type="ECO:0000256" key="1">
    <source>
        <dbReference type="ARBA" id="ARBA00001933"/>
    </source>
</evidence>
<evidence type="ECO:0000256" key="2">
    <source>
        <dbReference type="ARBA" id="ARBA00010447"/>
    </source>
</evidence>
<protein>
    <recommendedName>
        <fullName evidence="3">cysteine desulfurase</fullName>
        <ecNumber evidence="3">2.8.1.7</ecNumber>
    </recommendedName>
</protein>
<evidence type="ECO:0000256" key="4">
    <source>
        <dbReference type="ARBA" id="ARBA00022679"/>
    </source>
</evidence>
<dbReference type="InterPro" id="IPR015422">
    <property type="entry name" value="PyrdxlP-dep_Trfase_small"/>
</dbReference>
<sequence length="389" mass="42510">MEKGFLTLIYLDNAATTWPKPTSVVTEMARFMEECGSSPGRGGHRLARKSRKLVEETRAALSRLFHTEAPEDIWFCLNGTHAINQVCKGWLRPGDHVLTSSWEHHAVARPLAMLQHEIGIKVTHVPPTSSGLIDMDAMEKAITPDTNLIAMTHASNVTGAILPIEEVGEIARHFGIPLLVDAAQTAGRIPIDVQALPIDFLTFPGHKGLFGPQGTGGLYVRPGISLSPLLQGGTGNRSEELTPLNERPYSYESGTQNAPGIVGWRAGLRFLEEKGVEAIHQKELDLIARVRTRLQDLDGVNLYLPPSQNVAILSFNMDGVASEEIATVLDQEYDIAVRSGFHCAPIAHQSNGTGMNGTVRVSPGYFTTDKEIDAFIQAIEEIHREFAGW</sequence>
<keyword evidence="10" id="KW-1185">Reference proteome</keyword>
<proteinExistence type="inferred from homology"/>
<evidence type="ECO:0000256" key="5">
    <source>
        <dbReference type="ARBA" id="ARBA00022898"/>
    </source>
</evidence>
<dbReference type="AlphaFoldDB" id="A0A1I6PAD8"/>
<evidence type="ECO:0000259" key="8">
    <source>
        <dbReference type="Pfam" id="PF00266"/>
    </source>
</evidence>
<dbReference type="InterPro" id="IPR000192">
    <property type="entry name" value="Aminotrans_V_dom"/>
</dbReference>
<comment type="similarity">
    <text evidence="2">Belongs to the class-V pyridoxal-phosphate-dependent aminotransferase family. Csd subfamily.</text>
</comment>
<dbReference type="InterPro" id="IPR010970">
    <property type="entry name" value="Cys_dSase_SufS"/>
</dbReference>
<feature type="domain" description="Aminotransferase class V" evidence="8">
    <location>
        <begin position="9"/>
        <end position="375"/>
    </location>
</feature>
<dbReference type="Gene3D" id="3.90.1150.10">
    <property type="entry name" value="Aspartate Aminotransferase, domain 1"/>
    <property type="match status" value="1"/>
</dbReference>
<dbReference type="EC" id="2.8.1.7" evidence="3"/>
<feature type="region of interest" description="Disordered" evidence="7">
    <location>
        <begin position="230"/>
        <end position="252"/>
    </location>
</feature>
<dbReference type="NCBIfam" id="TIGR01977">
    <property type="entry name" value="am_tr_V_EF2568"/>
    <property type="match status" value="1"/>
</dbReference>
<reference evidence="10" key="1">
    <citation type="submission" date="2016-10" db="EMBL/GenBank/DDBJ databases">
        <authorList>
            <person name="Varghese N."/>
            <person name="Submissions S."/>
        </authorList>
    </citation>
    <scope>NUCLEOTIDE SEQUENCE [LARGE SCALE GENOMIC DNA]</scope>
    <source>
        <strain evidence="10">DSM 45789</strain>
    </source>
</reference>
<dbReference type="GO" id="GO:0030170">
    <property type="term" value="F:pyridoxal phosphate binding"/>
    <property type="evidence" value="ECO:0007669"/>
    <property type="project" value="InterPro"/>
</dbReference>
<dbReference type="EMBL" id="FPAA01000001">
    <property type="protein sequence ID" value="SFS37182.1"/>
    <property type="molecule type" value="Genomic_DNA"/>
</dbReference>
<dbReference type="Pfam" id="PF00266">
    <property type="entry name" value="Aminotran_5"/>
    <property type="match status" value="1"/>
</dbReference>
<evidence type="ECO:0000256" key="6">
    <source>
        <dbReference type="ARBA" id="ARBA00050776"/>
    </source>
</evidence>
<dbReference type="SUPFAM" id="SSF53383">
    <property type="entry name" value="PLP-dependent transferases"/>
    <property type="match status" value="1"/>
</dbReference>
<keyword evidence="4" id="KW-0808">Transferase</keyword>
<organism evidence="9 10">
    <name type="scientific">Marininema halotolerans</name>
    <dbReference type="NCBI Taxonomy" id="1155944"/>
    <lineage>
        <taxon>Bacteria</taxon>
        <taxon>Bacillati</taxon>
        <taxon>Bacillota</taxon>
        <taxon>Bacilli</taxon>
        <taxon>Bacillales</taxon>
        <taxon>Thermoactinomycetaceae</taxon>
        <taxon>Marininema</taxon>
    </lineage>
</organism>
<evidence type="ECO:0000256" key="3">
    <source>
        <dbReference type="ARBA" id="ARBA00012239"/>
    </source>
</evidence>
<dbReference type="InterPro" id="IPR016454">
    <property type="entry name" value="Cysteine_dSase"/>
</dbReference>
<dbReference type="PANTHER" id="PTHR43586">
    <property type="entry name" value="CYSTEINE DESULFURASE"/>
    <property type="match status" value="1"/>
</dbReference>
<dbReference type="Gene3D" id="3.40.640.10">
    <property type="entry name" value="Type I PLP-dependent aspartate aminotransferase-like (Major domain)"/>
    <property type="match status" value="1"/>
</dbReference>
<dbReference type="Proteomes" id="UP000198660">
    <property type="component" value="Unassembled WGS sequence"/>
</dbReference>
<name>A0A1I6PAD8_9BACL</name>
<dbReference type="GO" id="GO:0006534">
    <property type="term" value="P:cysteine metabolic process"/>
    <property type="evidence" value="ECO:0007669"/>
    <property type="project" value="InterPro"/>
</dbReference>
<comment type="catalytic activity">
    <reaction evidence="6">
        <text>(sulfur carrier)-H + L-cysteine = (sulfur carrier)-SH + L-alanine</text>
        <dbReference type="Rhea" id="RHEA:43892"/>
        <dbReference type="Rhea" id="RHEA-COMP:14737"/>
        <dbReference type="Rhea" id="RHEA-COMP:14739"/>
        <dbReference type="ChEBI" id="CHEBI:29917"/>
        <dbReference type="ChEBI" id="CHEBI:35235"/>
        <dbReference type="ChEBI" id="CHEBI:57972"/>
        <dbReference type="ChEBI" id="CHEBI:64428"/>
        <dbReference type="EC" id="2.8.1.7"/>
    </reaction>
</comment>
<accession>A0A1I6PAD8</accession>
<dbReference type="InterPro" id="IPR015421">
    <property type="entry name" value="PyrdxlP-dep_Trfase_major"/>
</dbReference>
<keyword evidence="5" id="KW-0663">Pyridoxal phosphate</keyword>
<dbReference type="InterPro" id="IPR010969">
    <property type="entry name" value="Cys_dSase-rel_unknwn_funct"/>
</dbReference>
<comment type="cofactor">
    <cofactor evidence="1">
        <name>pyridoxal 5'-phosphate</name>
        <dbReference type="ChEBI" id="CHEBI:597326"/>
    </cofactor>
</comment>
<dbReference type="PANTHER" id="PTHR43586:SF4">
    <property type="entry name" value="ISOPENICILLIN N EPIMERASE"/>
    <property type="match status" value="1"/>
</dbReference>
<dbReference type="CDD" id="cd06453">
    <property type="entry name" value="SufS_like"/>
    <property type="match status" value="1"/>
</dbReference>
<evidence type="ECO:0000256" key="7">
    <source>
        <dbReference type="SAM" id="MobiDB-lite"/>
    </source>
</evidence>
<evidence type="ECO:0000313" key="10">
    <source>
        <dbReference type="Proteomes" id="UP000198660"/>
    </source>
</evidence>
<evidence type="ECO:0000313" key="9">
    <source>
        <dbReference type="EMBL" id="SFS37182.1"/>
    </source>
</evidence>